<accession>A0AAX4JFJ3</accession>
<dbReference type="RefSeq" id="XP_065330811.1">
    <property type="nucleotide sequence ID" value="XM_065474739.1"/>
</dbReference>
<keyword evidence="1" id="KW-0812">Transmembrane</keyword>
<keyword evidence="1" id="KW-0472">Membrane</keyword>
<dbReference type="AlphaFoldDB" id="A0AAX4JFJ3"/>
<evidence type="ECO:0000313" key="2">
    <source>
        <dbReference type="EMBL" id="WUR04666.1"/>
    </source>
</evidence>
<dbReference type="EMBL" id="CP142735">
    <property type="protein sequence ID" value="WUR04666.1"/>
    <property type="molecule type" value="Genomic_DNA"/>
</dbReference>
<organism evidence="2 3">
    <name type="scientific">Vairimorpha necatrix</name>
    <dbReference type="NCBI Taxonomy" id="6039"/>
    <lineage>
        <taxon>Eukaryota</taxon>
        <taxon>Fungi</taxon>
        <taxon>Fungi incertae sedis</taxon>
        <taxon>Microsporidia</taxon>
        <taxon>Nosematidae</taxon>
        <taxon>Vairimorpha</taxon>
    </lineage>
</organism>
<protein>
    <submittedName>
        <fullName evidence="2">Uncharacterized protein</fullName>
    </submittedName>
</protein>
<reference evidence="2" key="1">
    <citation type="journal article" date="2024" name="BMC Genomics">
        <title>Functional annotation of a divergent genome using sequence and structure-based similarity.</title>
        <authorList>
            <person name="Svedberg D."/>
            <person name="Winiger R.R."/>
            <person name="Berg A."/>
            <person name="Sharma H."/>
            <person name="Tellgren-Roth C."/>
            <person name="Debrunner-Vossbrinck B.A."/>
            <person name="Vossbrinck C.R."/>
            <person name="Barandun J."/>
        </authorList>
    </citation>
    <scope>NUCLEOTIDE SEQUENCE</scope>
    <source>
        <strain evidence="2">Illinois isolate</strain>
    </source>
</reference>
<dbReference type="GeneID" id="90542500"/>
<evidence type="ECO:0000256" key="1">
    <source>
        <dbReference type="SAM" id="Phobius"/>
    </source>
</evidence>
<gene>
    <name evidence="2" type="ORF">VNE69_10018</name>
</gene>
<feature type="transmembrane region" description="Helical" evidence="1">
    <location>
        <begin position="12"/>
        <end position="30"/>
    </location>
</feature>
<dbReference type="KEGG" id="vnx:VNE69_10018"/>
<dbReference type="Proteomes" id="UP001334084">
    <property type="component" value="Chromosome 10"/>
</dbReference>
<name>A0AAX4JFJ3_9MICR</name>
<feature type="transmembrane region" description="Helical" evidence="1">
    <location>
        <begin position="36"/>
        <end position="62"/>
    </location>
</feature>
<sequence>MNFFRPRTLEDLANVLLITLLITLSIQIFVNVNRYLLFISVCILIWISKHKLFCLVIILVVYSFKFDLIMFNPNKVNFGNEIVTSDLQNMDKPALDNKDESIENELAKKTPQTKKQKTLTLVLSDDITTVESLDGTKLKIEETEIKTE</sequence>
<keyword evidence="1" id="KW-1133">Transmembrane helix</keyword>
<proteinExistence type="predicted"/>
<evidence type="ECO:0000313" key="3">
    <source>
        <dbReference type="Proteomes" id="UP001334084"/>
    </source>
</evidence>
<keyword evidence="3" id="KW-1185">Reference proteome</keyword>